<evidence type="ECO:0000259" key="13">
    <source>
        <dbReference type="Pfam" id="PF03443"/>
    </source>
</evidence>
<keyword evidence="4 11" id="KW-0136">Cellulose degradation</keyword>
<dbReference type="EC" id="1.14.99.56" evidence="11"/>
<protein>
    <recommendedName>
        <fullName evidence="11">AA9 family lytic polysaccharide monooxygenase</fullName>
        <ecNumber evidence="11">1.14.99.56</ecNumber>
    </recommendedName>
    <alternativeName>
        <fullName evidence="11">Endo-beta-1,4-glucanase</fullName>
    </alternativeName>
    <alternativeName>
        <fullName evidence="11">Glycosyl hydrolase 61 family protein</fullName>
    </alternativeName>
</protein>
<dbReference type="GeneID" id="54287183"/>
<evidence type="ECO:0000256" key="5">
    <source>
        <dbReference type="ARBA" id="ARBA00023008"/>
    </source>
</evidence>
<dbReference type="EMBL" id="ML978066">
    <property type="protein sequence ID" value="KAF2021312.1"/>
    <property type="molecule type" value="Genomic_DNA"/>
</dbReference>
<feature type="chain" id="PRO_5025478738" description="AA9 family lytic polysaccharide monooxygenase" evidence="12">
    <location>
        <begin position="17"/>
        <end position="271"/>
    </location>
</feature>
<evidence type="ECO:0000256" key="9">
    <source>
        <dbReference type="ARBA" id="ARBA00044502"/>
    </source>
</evidence>
<evidence type="ECO:0000313" key="14">
    <source>
        <dbReference type="EMBL" id="KAF2021312.1"/>
    </source>
</evidence>
<comment type="domain">
    <text evidence="11">Has a modular structure: an endo-beta-1,4-glucanase catalytic module at the N-terminus, a linker rich in serines and threonines, and a C-terminal carbohydrate-binding module (CBM).</text>
</comment>
<evidence type="ECO:0000256" key="1">
    <source>
        <dbReference type="ARBA" id="ARBA00001973"/>
    </source>
</evidence>
<keyword evidence="15" id="KW-1185">Reference proteome</keyword>
<comment type="catalytic activity">
    <reaction evidence="10 11">
        <text>[(1-&gt;4)-beta-D-glucosyl]n+m + reduced acceptor + O2 = 4-dehydro-beta-D-glucosyl-[(1-&gt;4)-beta-D-glucosyl]n-1 + [(1-&gt;4)-beta-D-glucosyl]m + acceptor + H2O.</text>
        <dbReference type="EC" id="1.14.99.56"/>
    </reaction>
</comment>
<dbReference type="OrthoDB" id="5558646at2759"/>
<dbReference type="Pfam" id="PF03443">
    <property type="entry name" value="AA9"/>
    <property type="match status" value="1"/>
</dbReference>
<accession>A0A6A5Y6X7</accession>
<dbReference type="PANTHER" id="PTHR33353:SF17">
    <property type="entry name" value="ENDO-BETA-1,4-GLUCANASE D"/>
    <property type="match status" value="1"/>
</dbReference>
<dbReference type="PANTHER" id="PTHR33353">
    <property type="entry name" value="PUTATIVE (AFU_ORTHOLOGUE AFUA_1G12560)-RELATED"/>
    <property type="match status" value="1"/>
</dbReference>
<keyword evidence="12" id="KW-0732">Signal</keyword>
<keyword evidence="6 11" id="KW-1015">Disulfide bond</keyword>
<proteinExistence type="inferred from homology"/>
<evidence type="ECO:0000256" key="6">
    <source>
        <dbReference type="ARBA" id="ARBA00023157"/>
    </source>
</evidence>
<organism evidence="14 15">
    <name type="scientific">Aaosphaeria arxii CBS 175.79</name>
    <dbReference type="NCBI Taxonomy" id="1450172"/>
    <lineage>
        <taxon>Eukaryota</taxon>
        <taxon>Fungi</taxon>
        <taxon>Dikarya</taxon>
        <taxon>Ascomycota</taxon>
        <taxon>Pezizomycotina</taxon>
        <taxon>Dothideomycetes</taxon>
        <taxon>Pleosporomycetidae</taxon>
        <taxon>Pleosporales</taxon>
        <taxon>Pleosporales incertae sedis</taxon>
        <taxon>Aaosphaeria</taxon>
    </lineage>
</organism>
<keyword evidence="14" id="KW-0503">Monooxygenase</keyword>
<keyword evidence="14" id="KW-0560">Oxidoreductase</keyword>
<gene>
    <name evidence="14" type="ORF">BU24DRAFT_430044</name>
</gene>
<evidence type="ECO:0000256" key="7">
    <source>
        <dbReference type="ARBA" id="ARBA00023277"/>
    </source>
</evidence>
<dbReference type="CDD" id="cd21175">
    <property type="entry name" value="LPMO_AA9"/>
    <property type="match status" value="1"/>
</dbReference>
<keyword evidence="7 11" id="KW-0119">Carbohydrate metabolism</keyword>
<dbReference type="InterPro" id="IPR005103">
    <property type="entry name" value="AA9_LPMO"/>
</dbReference>
<evidence type="ECO:0000256" key="12">
    <source>
        <dbReference type="SAM" id="SignalP"/>
    </source>
</evidence>
<dbReference type="AlphaFoldDB" id="A0A6A5Y6X7"/>
<keyword evidence="8 11" id="KW-0624">Polysaccharide degradation</keyword>
<evidence type="ECO:0000256" key="10">
    <source>
        <dbReference type="ARBA" id="ARBA00045077"/>
    </source>
</evidence>
<evidence type="ECO:0000256" key="4">
    <source>
        <dbReference type="ARBA" id="ARBA00023001"/>
    </source>
</evidence>
<dbReference type="Gene3D" id="2.70.50.70">
    <property type="match status" value="1"/>
</dbReference>
<comment type="subcellular location">
    <subcellularLocation>
        <location evidence="2 11">Secreted</location>
    </subcellularLocation>
</comment>
<evidence type="ECO:0000256" key="3">
    <source>
        <dbReference type="ARBA" id="ARBA00022525"/>
    </source>
</evidence>
<keyword evidence="3 11" id="KW-0964">Secreted</keyword>
<dbReference type="RefSeq" id="XP_033389651.1">
    <property type="nucleotide sequence ID" value="XM_033529786.1"/>
</dbReference>
<dbReference type="GO" id="GO:0030245">
    <property type="term" value="P:cellulose catabolic process"/>
    <property type="evidence" value="ECO:0007669"/>
    <property type="project" value="UniProtKB-UniRule"/>
</dbReference>
<dbReference type="Proteomes" id="UP000799778">
    <property type="component" value="Unassembled WGS sequence"/>
</dbReference>
<comment type="cofactor">
    <cofactor evidence="1">
        <name>Cu(2+)</name>
        <dbReference type="ChEBI" id="CHEBI:29036"/>
    </cofactor>
</comment>
<dbReference type="InterPro" id="IPR049892">
    <property type="entry name" value="AA9"/>
</dbReference>
<evidence type="ECO:0000313" key="15">
    <source>
        <dbReference type="Proteomes" id="UP000799778"/>
    </source>
</evidence>
<feature type="signal peptide" evidence="12">
    <location>
        <begin position="1"/>
        <end position="16"/>
    </location>
</feature>
<reference evidence="14" key="1">
    <citation type="journal article" date="2020" name="Stud. Mycol.">
        <title>101 Dothideomycetes genomes: a test case for predicting lifestyles and emergence of pathogens.</title>
        <authorList>
            <person name="Haridas S."/>
            <person name="Albert R."/>
            <person name="Binder M."/>
            <person name="Bloem J."/>
            <person name="Labutti K."/>
            <person name="Salamov A."/>
            <person name="Andreopoulos B."/>
            <person name="Baker S."/>
            <person name="Barry K."/>
            <person name="Bills G."/>
            <person name="Bluhm B."/>
            <person name="Cannon C."/>
            <person name="Castanera R."/>
            <person name="Culley D."/>
            <person name="Daum C."/>
            <person name="Ezra D."/>
            <person name="Gonzalez J."/>
            <person name="Henrissat B."/>
            <person name="Kuo A."/>
            <person name="Liang C."/>
            <person name="Lipzen A."/>
            <person name="Lutzoni F."/>
            <person name="Magnuson J."/>
            <person name="Mondo S."/>
            <person name="Nolan M."/>
            <person name="Ohm R."/>
            <person name="Pangilinan J."/>
            <person name="Park H.-J."/>
            <person name="Ramirez L."/>
            <person name="Alfaro M."/>
            <person name="Sun H."/>
            <person name="Tritt A."/>
            <person name="Yoshinaga Y."/>
            <person name="Zwiers L.-H."/>
            <person name="Turgeon B."/>
            <person name="Goodwin S."/>
            <person name="Spatafora J."/>
            <person name="Crous P."/>
            <person name="Grigoriev I."/>
        </authorList>
    </citation>
    <scope>NUCLEOTIDE SEQUENCE</scope>
    <source>
        <strain evidence="14">CBS 175.79</strain>
    </source>
</reference>
<evidence type="ECO:0000256" key="11">
    <source>
        <dbReference type="RuleBase" id="RU368122"/>
    </source>
</evidence>
<comment type="similarity">
    <text evidence="9">Belongs to the polysaccharide monooxygenase AA9 family.</text>
</comment>
<keyword evidence="5" id="KW-0186">Copper</keyword>
<dbReference type="GO" id="GO:0005576">
    <property type="term" value="C:extracellular region"/>
    <property type="evidence" value="ECO:0007669"/>
    <property type="project" value="UniProtKB-SubCell"/>
</dbReference>
<feature type="domain" description="Auxiliary Activity family 9 catalytic" evidence="13">
    <location>
        <begin position="17"/>
        <end position="234"/>
    </location>
</feature>
<comment type="function">
    <text evidence="11">Lytic polysaccharide monooxygenase (LMPO) that depolymerizes crystalline and amorphous polysaccharides via the oxidation of scissile alpha- or beta-(1-4)-glycosidic bonds, yielding C1 and/or C4 oxidation products. Catalysis by LPMOs requires the reduction of the active-site copper from Cu(II) to Cu(I) by a reducing agent and H(2)O(2) or O(2) as a cosubstrate.</text>
</comment>
<name>A0A6A5Y6X7_9PLEO</name>
<dbReference type="GO" id="GO:0008810">
    <property type="term" value="F:cellulase activity"/>
    <property type="evidence" value="ECO:0007669"/>
    <property type="project" value="UniProtKB-UniRule"/>
</dbReference>
<sequence>MKSFLITCSLLVSASAHTIFTQLWVNGVAQGHTKGIRVPTNTSFTRPITDVTSNDVICNGGPNPLRQPLPKDIINVKAGDKLTAEWHHTLDSAGTNDKSDPIDPGHLGPIMVYLAKVDDALSTKVTGLKWFKIYEDGMDSKGQWAVTRLYNNKGKVDFTLPACIQPGQYLLRAELIALHGAANYPGAQLYMECAQLKVEGGGNANPPTVNLPGAYKGSDPGIKFQLYYPTPTAYKIPGPTVFAYGSRRPASATTTTACLYHFLDRCHCYAG</sequence>
<dbReference type="GO" id="GO:0004497">
    <property type="term" value="F:monooxygenase activity"/>
    <property type="evidence" value="ECO:0007669"/>
    <property type="project" value="UniProtKB-KW"/>
</dbReference>
<evidence type="ECO:0000256" key="8">
    <source>
        <dbReference type="ARBA" id="ARBA00023326"/>
    </source>
</evidence>
<dbReference type="GO" id="GO:0030248">
    <property type="term" value="F:cellulose binding"/>
    <property type="evidence" value="ECO:0007669"/>
    <property type="project" value="UniProtKB-UniRule"/>
</dbReference>
<evidence type="ECO:0000256" key="2">
    <source>
        <dbReference type="ARBA" id="ARBA00004613"/>
    </source>
</evidence>